<organism evidence="3 4">
    <name type="scientific">Gloeophyllum trabeum (strain ATCC 11539 / FP-39264 / Madison 617)</name>
    <name type="common">Brown rot fungus</name>
    <dbReference type="NCBI Taxonomy" id="670483"/>
    <lineage>
        <taxon>Eukaryota</taxon>
        <taxon>Fungi</taxon>
        <taxon>Dikarya</taxon>
        <taxon>Basidiomycota</taxon>
        <taxon>Agaricomycotina</taxon>
        <taxon>Agaricomycetes</taxon>
        <taxon>Gloeophyllales</taxon>
        <taxon>Gloeophyllaceae</taxon>
        <taxon>Gloeophyllum</taxon>
    </lineage>
</organism>
<dbReference type="SUPFAM" id="SSF54637">
    <property type="entry name" value="Thioesterase/thiol ester dehydrase-isomerase"/>
    <property type="match status" value="1"/>
</dbReference>
<name>S7RNR7_GLOTA</name>
<dbReference type="GeneID" id="19304136"/>
<dbReference type="Pfam" id="PF13622">
    <property type="entry name" value="4HBT_3"/>
    <property type="match status" value="1"/>
</dbReference>
<dbReference type="InterPro" id="IPR029069">
    <property type="entry name" value="HotDog_dom_sf"/>
</dbReference>
<dbReference type="PANTHER" id="PTHR38110">
    <property type="entry name" value="CHROMOSOME 23, WHOLE GENOME SHOTGUN SEQUENCE"/>
    <property type="match status" value="1"/>
</dbReference>
<gene>
    <name evidence="3" type="ORF">GLOTRDRAFT_139013</name>
</gene>
<dbReference type="eggNOG" id="ENOG502S4FF">
    <property type="taxonomic scope" value="Eukaryota"/>
</dbReference>
<dbReference type="Gene3D" id="2.40.160.210">
    <property type="entry name" value="Acyl-CoA thioesterase, double hotdog domain"/>
    <property type="match status" value="1"/>
</dbReference>
<sequence length="337" mass="37404">MAPLSKAITIESSSFSGDDTSSHTGRIDPEWNVASIPNGGYVLALVVEACIKHQARTPLRDPIHVTAHFLRTTAVSVFEIHVHTLRTGKNFTNVAADFKQQNETKLTVHVIFGVLSSMDSASDPRPTLAPPSPYARRIPLLTHPSELKATHWTRRPLGYASRIGVAEDPAIRQRNKEPTSCNYDAKELEWGAWFELAGAEEKITTPSIAFLADTFTSLPVLLAQQEPTGPYRTGNEWFPTLTLSIEFKFPIPTSQEYARRTVGVHARGRYINNPQGRHETVVEVWSAPTNIGEDYGQIPQDWREKQRCLAVSSQMALIVPMALNLRKAERAATGSKL</sequence>
<proteinExistence type="predicted"/>
<feature type="domain" description="Acyl-CoA thioesterase-like C-terminal" evidence="2">
    <location>
        <begin position="182"/>
        <end position="286"/>
    </location>
</feature>
<accession>S7RNR7</accession>
<dbReference type="RefSeq" id="XP_007866730.1">
    <property type="nucleotide sequence ID" value="XM_007868539.1"/>
</dbReference>
<dbReference type="InterPro" id="IPR042171">
    <property type="entry name" value="Acyl-CoA_hotdog"/>
</dbReference>
<evidence type="ECO:0000313" key="3">
    <source>
        <dbReference type="EMBL" id="EPQ54419.1"/>
    </source>
</evidence>
<dbReference type="AlphaFoldDB" id="S7RNR7"/>
<dbReference type="Pfam" id="PF20789">
    <property type="entry name" value="4HBT_3C"/>
    <property type="match status" value="1"/>
</dbReference>
<evidence type="ECO:0008006" key="5">
    <source>
        <dbReference type="Google" id="ProtNLM"/>
    </source>
</evidence>
<dbReference type="EMBL" id="KB469303">
    <property type="protein sequence ID" value="EPQ54419.1"/>
    <property type="molecule type" value="Genomic_DNA"/>
</dbReference>
<dbReference type="PANTHER" id="PTHR38110:SF1">
    <property type="entry name" value="THIOESTERASE DOMAIN-CONTAINING PROTEIN"/>
    <property type="match status" value="1"/>
</dbReference>
<dbReference type="InterPro" id="IPR049449">
    <property type="entry name" value="TesB_ACOT8-like_N"/>
</dbReference>
<reference evidence="3 4" key="1">
    <citation type="journal article" date="2012" name="Science">
        <title>The Paleozoic origin of enzymatic lignin decomposition reconstructed from 31 fungal genomes.</title>
        <authorList>
            <person name="Floudas D."/>
            <person name="Binder M."/>
            <person name="Riley R."/>
            <person name="Barry K."/>
            <person name="Blanchette R.A."/>
            <person name="Henrissat B."/>
            <person name="Martinez A.T."/>
            <person name="Otillar R."/>
            <person name="Spatafora J.W."/>
            <person name="Yadav J.S."/>
            <person name="Aerts A."/>
            <person name="Benoit I."/>
            <person name="Boyd A."/>
            <person name="Carlson A."/>
            <person name="Copeland A."/>
            <person name="Coutinho P.M."/>
            <person name="de Vries R.P."/>
            <person name="Ferreira P."/>
            <person name="Findley K."/>
            <person name="Foster B."/>
            <person name="Gaskell J."/>
            <person name="Glotzer D."/>
            <person name="Gorecki P."/>
            <person name="Heitman J."/>
            <person name="Hesse C."/>
            <person name="Hori C."/>
            <person name="Igarashi K."/>
            <person name="Jurgens J.A."/>
            <person name="Kallen N."/>
            <person name="Kersten P."/>
            <person name="Kohler A."/>
            <person name="Kuees U."/>
            <person name="Kumar T.K.A."/>
            <person name="Kuo A."/>
            <person name="LaButti K."/>
            <person name="Larrondo L.F."/>
            <person name="Lindquist E."/>
            <person name="Ling A."/>
            <person name="Lombard V."/>
            <person name="Lucas S."/>
            <person name="Lundell T."/>
            <person name="Martin R."/>
            <person name="McLaughlin D.J."/>
            <person name="Morgenstern I."/>
            <person name="Morin E."/>
            <person name="Murat C."/>
            <person name="Nagy L.G."/>
            <person name="Nolan M."/>
            <person name="Ohm R.A."/>
            <person name="Patyshakuliyeva A."/>
            <person name="Rokas A."/>
            <person name="Ruiz-Duenas F.J."/>
            <person name="Sabat G."/>
            <person name="Salamov A."/>
            <person name="Samejima M."/>
            <person name="Schmutz J."/>
            <person name="Slot J.C."/>
            <person name="St John F."/>
            <person name="Stenlid J."/>
            <person name="Sun H."/>
            <person name="Sun S."/>
            <person name="Syed K."/>
            <person name="Tsang A."/>
            <person name="Wiebenga A."/>
            <person name="Young D."/>
            <person name="Pisabarro A."/>
            <person name="Eastwood D.C."/>
            <person name="Martin F."/>
            <person name="Cullen D."/>
            <person name="Grigoriev I.V."/>
            <person name="Hibbett D.S."/>
        </authorList>
    </citation>
    <scope>NUCLEOTIDE SEQUENCE [LARGE SCALE GENOMIC DNA]</scope>
    <source>
        <strain evidence="3 4">ATCC 11539</strain>
    </source>
</reference>
<dbReference type="KEGG" id="gtr:GLOTRDRAFT_139013"/>
<dbReference type="InterPro" id="IPR052389">
    <property type="entry name" value="Sec_Metab_Biosynth-Assoc"/>
</dbReference>
<evidence type="ECO:0000259" key="2">
    <source>
        <dbReference type="Pfam" id="PF20789"/>
    </source>
</evidence>
<evidence type="ECO:0000313" key="4">
    <source>
        <dbReference type="Proteomes" id="UP000030669"/>
    </source>
</evidence>
<dbReference type="InterPro" id="IPR049450">
    <property type="entry name" value="ACOT8-like_C"/>
</dbReference>
<keyword evidence="4" id="KW-1185">Reference proteome</keyword>
<protein>
    <recommendedName>
        <fullName evidence="5">Thioesterase/thiol ester dehydrase-isomerase</fullName>
    </recommendedName>
</protein>
<dbReference type="Proteomes" id="UP000030669">
    <property type="component" value="Unassembled WGS sequence"/>
</dbReference>
<dbReference type="STRING" id="670483.S7RNR7"/>
<dbReference type="OMA" id="LAVSTQM"/>
<evidence type="ECO:0000259" key="1">
    <source>
        <dbReference type="Pfam" id="PF13622"/>
    </source>
</evidence>
<dbReference type="HOGENOM" id="CLU_071618_0_0_1"/>
<feature type="domain" description="Acyl-CoA thioesterase-like N-terminal HotDog" evidence="1">
    <location>
        <begin position="28"/>
        <end position="113"/>
    </location>
</feature>
<dbReference type="OrthoDB" id="2532955at2759"/>